<keyword evidence="2 4" id="KW-0408">Iron</keyword>
<keyword evidence="3 4" id="KW-0411">Iron-sulfur</keyword>
<dbReference type="EMBL" id="JAGIQL010000245">
    <property type="protein sequence ID" value="MBP0461879.1"/>
    <property type="molecule type" value="Genomic_DNA"/>
</dbReference>
<dbReference type="GO" id="GO:0005506">
    <property type="term" value="F:iron ion binding"/>
    <property type="evidence" value="ECO:0007669"/>
    <property type="project" value="UniProtKB-UniRule"/>
</dbReference>
<dbReference type="AlphaFoldDB" id="A0A940MF25"/>
<comment type="caution">
    <text evidence="5">The sequence shown here is derived from an EMBL/GenBank/DDBJ whole genome shotgun (WGS) entry which is preliminary data.</text>
</comment>
<comment type="function">
    <text evidence="4">Ferredoxins are iron-sulfur proteins that transfer electrons in a wide variety of metabolic reactions.</text>
</comment>
<evidence type="ECO:0000256" key="3">
    <source>
        <dbReference type="ARBA" id="ARBA00023014"/>
    </source>
</evidence>
<keyword evidence="6" id="KW-1185">Reference proteome</keyword>
<sequence>MGAWHIEVDENVCVGSGMCAALAPDRFVLEGPAASVVQGAADTDADEVLLDVADSCPASAVTVTDGESGEVLGPRP</sequence>
<gene>
    <name evidence="5" type="ORF">JFN87_31140</name>
</gene>
<keyword evidence="4" id="KW-0813">Transport</keyword>
<protein>
    <recommendedName>
        <fullName evidence="4">Ferredoxin</fullName>
    </recommendedName>
</protein>
<name>A0A940MF25_9ACTN</name>
<keyword evidence="1 4" id="KW-0479">Metal-binding</keyword>
<dbReference type="GO" id="GO:0051536">
    <property type="term" value="F:iron-sulfur cluster binding"/>
    <property type="evidence" value="ECO:0007669"/>
    <property type="project" value="UniProtKB-KW"/>
</dbReference>
<evidence type="ECO:0000256" key="2">
    <source>
        <dbReference type="ARBA" id="ARBA00023004"/>
    </source>
</evidence>
<organism evidence="5 6">
    <name type="scientific">Streptomyces montanisoli</name>
    <dbReference type="NCBI Taxonomy" id="2798581"/>
    <lineage>
        <taxon>Bacteria</taxon>
        <taxon>Bacillati</taxon>
        <taxon>Actinomycetota</taxon>
        <taxon>Actinomycetes</taxon>
        <taxon>Kitasatosporales</taxon>
        <taxon>Streptomycetaceae</taxon>
        <taxon>Streptomyces</taxon>
    </lineage>
</organism>
<dbReference type="GO" id="GO:0009055">
    <property type="term" value="F:electron transfer activity"/>
    <property type="evidence" value="ECO:0007669"/>
    <property type="project" value="UniProtKB-UniRule"/>
</dbReference>
<evidence type="ECO:0000256" key="4">
    <source>
        <dbReference type="RuleBase" id="RU368020"/>
    </source>
</evidence>
<dbReference type="Gene3D" id="3.30.70.20">
    <property type="match status" value="1"/>
</dbReference>
<dbReference type="Pfam" id="PF13370">
    <property type="entry name" value="Fer4_13"/>
    <property type="match status" value="1"/>
</dbReference>
<dbReference type="PRINTS" id="PR00352">
    <property type="entry name" value="3FE4SFRDOXIN"/>
</dbReference>
<dbReference type="Proteomes" id="UP000670475">
    <property type="component" value="Unassembled WGS sequence"/>
</dbReference>
<dbReference type="InterPro" id="IPR001080">
    <property type="entry name" value="3Fe4S_ferredoxin"/>
</dbReference>
<reference evidence="5" key="1">
    <citation type="submission" date="2021-03" db="EMBL/GenBank/DDBJ databases">
        <title>Whole genome sequence of Streptomyces bomunensis MMS17-BM035.</title>
        <authorList>
            <person name="Lee J.H."/>
        </authorList>
    </citation>
    <scope>NUCLEOTIDE SEQUENCE</scope>
    <source>
        <strain evidence="5">MMS17-BM035</strain>
    </source>
</reference>
<evidence type="ECO:0000313" key="5">
    <source>
        <dbReference type="EMBL" id="MBP0461879.1"/>
    </source>
</evidence>
<dbReference type="SUPFAM" id="SSF54862">
    <property type="entry name" value="4Fe-4S ferredoxins"/>
    <property type="match status" value="1"/>
</dbReference>
<evidence type="ECO:0000256" key="1">
    <source>
        <dbReference type="ARBA" id="ARBA00022723"/>
    </source>
</evidence>
<proteinExistence type="predicted"/>
<accession>A0A940MF25</accession>
<keyword evidence="4" id="KW-0249">Electron transport</keyword>
<evidence type="ECO:0000313" key="6">
    <source>
        <dbReference type="Proteomes" id="UP000670475"/>
    </source>
</evidence>
<dbReference type="RefSeq" id="WP_209345559.1">
    <property type="nucleotide sequence ID" value="NZ_JAGIQL010000245.1"/>
</dbReference>